<keyword evidence="2" id="KW-1185">Reference proteome</keyword>
<dbReference type="EMBL" id="CP029186">
    <property type="protein sequence ID" value="AWH85267.1"/>
    <property type="molecule type" value="Genomic_DNA"/>
</dbReference>
<gene>
    <name evidence="1" type="ORF">HYN59_09115</name>
</gene>
<reference evidence="1 2" key="1">
    <citation type="submission" date="2018-04" db="EMBL/GenBank/DDBJ databases">
        <title>Genome sequencing of Flavobacterium sp. HYN0059.</title>
        <authorList>
            <person name="Yi H."/>
            <person name="Baek C."/>
        </authorList>
    </citation>
    <scope>NUCLEOTIDE SEQUENCE [LARGE SCALE GENOMIC DNA]</scope>
    <source>
        <strain evidence="1 2">HYN0059</strain>
    </source>
</reference>
<accession>A0A2S1QXW8</accession>
<sequence length="143" mass="16019">MLMMNSKFFKVNSEGKLTISIEEILKNSDIESTGEVETALLIINNYWENKTMDGTIAGIVLNNNLIHEVPANANPYNNTIDLQPLLSQHSNILTINFYTIDVGPWKNTGTTTLIINGHNVETLIYTSGGDNERMHQITRVINN</sequence>
<proteinExistence type="predicted"/>
<dbReference type="Proteomes" id="UP000244929">
    <property type="component" value="Chromosome"/>
</dbReference>
<name>A0A2S1QXW8_9FLAO</name>
<dbReference type="KEGG" id="falb:HYN59_09115"/>
<organism evidence="1 2">
    <name type="scientific">Flavobacterium album</name>
    <dbReference type="NCBI Taxonomy" id="2175091"/>
    <lineage>
        <taxon>Bacteria</taxon>
        <taxon>Pseudomonadati</taxon>
        <taxon>Bacteroidota</taxon>
        <taxon>Flavobacteriia</taxon>
        <taxon>Flavobacteriales</taxon>
        <taxon>Flavobacteriaceae</taxon>
        <taxon>Flavobacterium</taxon>
    </lineage>
</organism>
<evidence type="ECO:0000313" key="2">
    <source>
        <dbReference type="Proteomes" id="UP000244929"/>
    </source>
</evidence>
<protein>
    <submittedName>
        <fullName evidence="1">Uncharacterized protein</fullName>
    </submittedName>
</protein>
<evidence type="ECO:0000313" key="1">
    <source>
        <dbReference type="EMBL" id="AWH85267.1"/>
    </source>
</evidence>
<dbReference type="AlphaFoldDB" id="A0A2S1QXW8"/>